<accession>R7QPN2</accession>
<feature type="region of interest" description="Disordered" evidence="1">
    <location>
        <begin position="1"/>
        <end position="84"/>
    </location>
</feature>
<reference evidence="4" key="1">
    <citation type="journal article" date="2013" name="Proc. Natl. Acad. Sci. U.S.A.">
        <title>Genome structure and metabolic features in the red seaweed Chondrus crispus shed light on evolution of the Archaeplastida.</title>
        <authorList>
            <person name="Collen J."/>
            <person name="Porcel B."/>
            <person name="Carre W."/>
            <person name="Ball S.G."/>
            <person name="Chaparro C."/>
            <person name="Tonon T."/>
            <person name="Barbeyron T."/>
            <person name="Michel G."/>
            <person name="Noel B."/>
            <person name="Valentin K."/>
            <person name="Elias M."/>
            <person name="Artiguenave F."/>
            <person name="Arun A."/>
            <person name="Aury J.M."/>
            <person name="Barbosa-Neto J.F."/>
            <person name="Bothwell J.H."/>
            <person name="Bouget F.Y."/>
            <person name="Brillet L."/>
            <person name="Cabello-Hurtado F."/>
            <person name="Capella-Gutierrez S."/>
            <person name="Charrier B."/>
            <person name="Cladiere L."/>
            <person name="Cock J.M."/>
            <person name="Coelho S.M."/>
            <person name="Colleoni C."/>
            <person name="Czjzek M."/>
            <person name="Da Silva C."/>
            <person name="Delage L."/>
            <person name="Denoeud F."/>
            <person name="Deschamps P."/>
            <person name="Dittami S.M."/>
            <person name="Gabaldon T."/>
            <person name="Gachon C.M."/>
            <person name="Groisillier A."/>
            <person name="Herve C."/>
            <person name="Jabbari K."/>
            <person name="Katinka M."/>
            <person name="Kloareg B."/>
            <person name="Kowalczyk N."/>
            <person name="Labadie K."/>
            <person name="Leblanc C."/>
            <person name="Lopez P.J."/>
            <person name="McLachlan D.H."/>
            <person name="Meslet-Cladiere L."/>
            <person name="Moustafa A."/>
            <person name="Nehr Z."/>
            <person name="Nyvall Collen P."/>
            <person name="Panaud O."/>
            <person name="Partensky F."/>
            <person name="Poulain J."/>
            <person name="Rensing S.A."/>
            <person name="Rousvoal S."/>
            <person name="Samson G."/>
            <person name="Symeonidi A."/>
            <person name="Weissenbach J."/>
            <person name="Zambounis A."/>
            <person name="Wincker P."/>
            <person name="Boyen C."/>
        </authorList>
    </citation>
    <scope>NUCLEOTIDE SEQUENCE [LARGE SCALE GENOMIC DNA]</scope>
    <source>
        <strain evidence="4">cv. Stackhouse</strain>
    </source>
</reference>
<feature type="compositionally biased region" description="Basic and acidic residues" evidence="1">
    <location>
        <begin position="35"/>
        <end position="45"/>
    </location>
</feature>
<keyword evidence="2" id="KW-0472">Membrane</keyword>
<sequence length="179" mass="20103">MRPLNSLITSPSSSARGFISDGRSIPHTRVGQPHELPRKPGMMERLHRRKKNKGNKRRKFVLSKTQEVRQSVHARKRNSYPHSSIRVTISKKGEEEEKAELTLPDRNTSDKNGKKVVRTSPGSIFISLTLRAPNTNATAYVENIMKKVTPMPNPLITAFFTSALYAISNSFSYLLASLS</sequence>
<evidence type="ECO:0000256" key="2">
    <source>
        <dbReference type="SAM" id="Phobius"/>
    </source>
</evidence>
<gene>
    <name evidence="3" type="ORF">CHC_T00000741001</name>
</gene>
<name>R7QPN2_CHOCR</name>
<keyword evidence="2" id="KW-1133">Transmembrane helix</keyword>
<keyword evidence="2" id="KW-0812">Transmembrane</keyword>
<dbReference type="RefSeq" id="XP_005710736.1">
    <property type="nucleotide sequence ID" value="XM_005710679.1"/>
</dbReference>
<dbReference type="Proteomes" id="UP000012073">
    <property type="component" value="Unassembled WGS sequence"/>
</dbReference>
<keyword evidence="4" id="KW-1185">Reference proteome</keyword>
<proteinExistence type="predicted"/>
<dbReference type="EMBL" id="HG002181">
    <property type="protein sequence ID" value="CDF40442.1"/>
    <property type="molecule type" value="Genomic_DNA"/>
</dbReference>
<evidence type="ECO:0000313" key="4">
    <source>
        <dbReference type="Proteomes" id="UP000012073"/>
    </source>
</evidence>
<evidence type="ECO:0000313" key="3">
    <source>
        <dbReference type="EMBL" id="CDF40442.1"/>
    </source>
</evidence>
<evidence type="ECO:0000256" key="1">
    <source>
        <dbReference type="SAM" id="MobiDB-lite"/>
    </source>
</evidence>
<feature type="compositionally biased region" description="Polar residues" evidence="1">
    <location>
        <begin position="1"/>
        <end position="15"/>
    </location>
</feature>
<dbReference type="GeneID" id="17318454"/>
<organism evidence="3 4">
    <name type="scientific">Chondrus crispus</name>
    <name type="common">Carrageen Irish moss</name>
    <name type="synonym">Polymorpha crispa</name>
    <dbReference type="NCBI Taxonomy" id="2769"/>
    <lineage>
        <taxon>Eukaryota</taxon>
        <taxon>Rhodophyta</taxon>
        <taxon>Florideophyceae</taxon>
        <taxon>Rhodymeniophycidae</taxon>
        <taxon>Gigartinales</taxon>
        <taxon>Gigartinaceae</taxon>
        <taxon>Chondrus</taxon>
    </lineage>
</organism>
<protein>
    <submittedName>
        <fullName evidence="3">Uncharacterized protein</fullName>
    </submittedName>
</protein>
<feature type="compositionally biased region" description="Basic residues" evidence="1">
    <location>
        <begin position="46"/>
        <end position="61"/>
    </location>
</feature>
<dbReference type="Gramene" id="CDF40442">
    <property type="protein sequence ID" value="CDF40442"/>
    <property type="gene ID" value="CHC_T00000741001"/>
</dbReference>
<feature type="transmembrane region" description="Helical" evidence="2">
    <location>
        <begin position="155"/>
        <end position="176"/>
    </location>
</feature>
<dbReference type="KEGG" id="ccp:CHC_T00000741001"/>
<dbReference type="AlphaFoldDB" id="R7QPN2"/>